<dbReference type="CDD" id="cd03273">
    <property type="entry name" value="ABC_SMC2_euk"/>
    <property type="match status" value="1"/>
</dbReference>
<dbReference type="EMBL" id="QEAO01000037">
    <property type="protein sequence ID" value="TPX31945.1"/>
    <property type="molecule type" value="Genomic_DNA"/>
</dbReference>
<dbReference type="GO" id="GO:0016887">
    <property type="term" value="F:ATP hydrolysis activity"/>
    <property type="evidence" value="ECO:0007669"/>
    <property type="project" value="InterPro"/>
</dbReference>
<keyword evidence="6" id="KW-0067">ATP-binding</keyword>
<dbReference type="OrthoDB" id="10255539at2759"/>
<feature type="coiled-coil region" evidence="12">
    <location>
        <begin position="952"/>
        <end position="1025"/>
    </location>
</feature>
<dbReference type="GO" id="GO:0005524">
    <property type="term" value="F:ATP binding"/>
    <property type="evidence" value="ECO:0007669"/>
    <property type="project" value="UniProtKB-KW"/>
</dbReference>
<evidence type="ECO:0000259" key="14">
    <source>
        <dbReference type="SMART" id="SM00968"/>
    </source>
</evidence>
<keyword evidence="3" id="KW-0132">Cell division</keyword>
<dbReference type="Gene3D" id="1.10.287.1490">
    <property type="match status" value="1"/>
</dbReference>
<keyword evidence="4" id="KW-0547">Nucleotide-binding</keyword>
<dbReference type="Gene3D" id="3.30.70.1620">
    <property type="match status" value="1"/>
</dbReference>
<evidence type="ECO:0000256" key="2">
    <source>
        <dbReference type="ARBA" id="ARBA00005231"/>
    </source>
</evidence>
<dbReference type="AlphaFoldDB" id="A0A507C327"/>
<dbReference type="GO" id="GO:0005694">
    <property type="term" value="C:chromosome"/>
    <property type="evidence" value="ECO:0007669"/>
    <property type="project" value="InterPro"/>
</dbReference>
<evidence type="ECO:0000256" key="9">
    <source>
        <dbReference type="ARBA" id="ARBA00023242"/>
    </source>
</evidence>
<dbReference type="SMART" id="SM00968">
    <property type="entry name" value="SMC_hinge"/>
    <property type="match status" value="1"/>
</dbReference>
<dbReference type="Gene3D" id="3.40.50.300">
    <property type="entry name" value="P-loop containing nucleotide triphosphate hydrolases"/>
    <property type="match status" value="2"/>
</dbReference>
<evidence type="ECO:0000256" key="6">
    <source>
        <dbReference type="ARBA" id="ARBA00022840"/>
    </source>
</evidence>
<dbReference type="InterPro" id="IPR024704">
    <property type="entry name" value="SMC"/>
</dbReference>
<feature type="coiled-coil region" evidence="12">
    <location>
        <begin position="671"/>
        <end position="698"/>
    </location>
</feature>
<dbReference type="SUPFAM" id="SSF75553">
    <property type="entry name" value="Smc hinge domain"/>
    <property type="match status" value="1"/>
</dbReference>
<dbReference type="InterPro" id="IPR027120">
    <property type="entry name" value="Smc2_ABC"/>
</dbReference>
<evidence type="ECO:0000256" key="3">
    <source>
        <dbReference type="ARBA" id="ARBA00022618"/>
    </source>
</evidence>
<dbReference type="GO" id="GO:0051301">
    <property type="term" value="P:cell division"/>
    <property type="evidence" value="ECO:0007669"/>
    <property type="project" value="UniProtKB-KW"/>
</dbReference>
<sequence>MYVEELIIDGFKSYATRTVISGWDSEFNAITGLNGSGKSNILDAICFVLGISNLSQVRAANLQDLVYKRGQAGITKASVTIVFNNEDRAKSPVGYEDHKQITITRQIVIGGKNKWIVNGHNAQQQVVANLYQSVQLNVNNPHFLIMQGRITKVLNMKPPEVLAMIEEASGTRMFEERKDKAIKTMAKKDKKLEEINQLLDEEIVPKLDKLREEKRTYLEFQKINVELDHITRLLVAFEYKRCDDKLQHSGQELQAKKDRMTELDKLCETLNAELQAMEARQAEIAAELTKNGKGMAGKDEEIKELSKAMVRCRTQSDLQATLIADEQKSLAQLIENKTENEGALQTAEKKHEKIKMKYDPLKADHDSKVTYLNQQEGLLQTLITGMSAGGKNEAGYAFQLQESKTEMSNATSDVDQTKLKIAQLQKDVKEMKPKAQKAASENQSLVKSLATTKEAIATIEADIQRLNVDHERQAVLIQDKKHLADKMSGLKEQIDRISQELSNVMFEYQDPTPNFDRKTVKGMVMELISISENDREWSVAVETCAGGNLQSVIVDTEHIGKLILDHGKSRPVTCLPLNKVIGRNLDPQRLAAAKKIAPSVIPAINLVHFDDYLENLMLTIFGTTLVCEDKKTAEAVTYNKALKIRSVTKDGDTYDPSGTLSGGSKAANSGILLKMQTLQELKQQQKELQTKLDAVNKDMDASTKIVAAYNALVQKKALKSHEMTLLDEQASTNSHAQIIKQVSDIEDQIIESQKALETHTARIKTASDKCKFIEKEMDELVNNRDGKLKAIEAEIKKAKASIAECVGSVKALDLQIQVAVQEIAQLKTEIATQEEQITAMKKSIQDNTTKHETMREQLAAAKASYEEANAKAEEERKHLAEFDTESRKLEADRKSHDKKVNAANLERQTLSHELDRGVADREHASRAIQALLKEHTWIPDHKHTFGEKGTPYEFTDETVSEAKKRKKQLEDRNDHLRHNINPQVIDMLDRMEKRETSLKQMLATVKKDKTKIEDTIASLDEYKREALQKTWEKVNGDFGSIFGELLSGNSAKLEPPEGADITDGLEIKVRLGTVWKQSLTELSGGQRSLIALSLILSLLQFKPAPMYILDEVDAALDLSHTQNIGHLLRTRFKGSQFIVVSLKDGMFNNANVLFKAKFREGVSTVERHAQRSSNGGSGAASVQKAVPMSTGGKRKASAVRRADVGVVGRT</sequence>
<dbReference type="Proteomes" id="UP000319731">
    <property type="component" value="Unassembled WGS sequence"/>
</dbReference>
<name>A0A507C327_9FUNG</name>
<keyword evidence="10" id="KW-0131">Cell cycle</keyword>
<dbReference type="InterPro" id="IPR036277">
    <property type="entry name" value="SMC_hinge_sf"/>
</dbReference>
<reference evidence="15 16" key="1">
    <citation type="journal article" date="2019" name="Sci. Rep.">
        <title>Comparative genomics of chytrid fungi reveal insights into the obligate biotrophic and pathogenic lifestyle of Synchytrium endobioticum.</title>
        <authorList>
            <person name="van de Vossenberg B.T.L.H."/>
            <person name="Warris S."/>
            <person name="Nguyen H.D.T."/>
            <person name="van Gent-Pelzer M.P.E."/>
            <person name="Joly D.L."/>
            <person name="van de Geest H.C."/>
            <person name="Bonants P.J.M."/>
            <person name="Smith D.S."/>
            <person name="Levesque C.A."/>
            <person name="van der Lee T.A.J."/>
        </authorList>
    </citation>
    <scope>NUCLEOTIDE SEQUENCE [LARGE SCALE GENOMIC DNA]</scope>
    <source>
        <strain evidence="15 16">JEL517</strain>
    </source>
</reference>
<comment type="caution">
    <text evidence="15">The sequence shown here is derived from an EMBL/GenBank/DDBJ whole genome shotgun (WGS) entry which is preliminary data.</text>
</comment>
<feature type="region of interest" description="Disordered" evidence="13">
    <location>
        <begin position="1165"/>
        <end position="1210"/>
    </location>
</feature>
<dbReference type="STRING" id="1806994.A0A507C327"/>
<organism evidence="15 16">
    <name type="scientific">Synchytrium microbalum</name>
    <dbReference type="NCBI Taxonomy" id="1806994"/>
    <lineage>
        <taxon>Eukaryota</taxon>
        <taxon>Fungi</taxon>
        <taxon>Fungi incertae sedis</taxon>
        <taxon>Chytridiomycota</taxon>
        <taxon>Chytridiomycota incertae sedis</taxon>
        <taxon>Chytridiomycetes</taxon>
        <taxon>Synchytriales</taxon>
        <taxon>Synchytriaceae</taxon>
        <taxon>Synchytrium</taxon>
    </lineage>
</organism>
<dbReference type="FunFam" id="3.40.50.300:FF:000385">
    <property type="entry name" value="Structural maintenance of chromosomes 2"/>
    <property type="match status" value="1"/>
</dbReference>
<dbReference type="InterPro" id="IPR010935">
    <property type="entry name" value="SMC_hinge"/>
</dbReference>
<dbReference type="Gene3D" id="1.20.1060.20">
    <property type="match status" value="1"/>
</dbReference>
<keyword evidence="9 11" id="KW-0539">Nucleus</keyword>
<evidence type="ECO:0000313" key="16">
    <source>
        <dbReference type="Proteomes" id="UP000319731"/>
    </source>
</evidence>
<gene>
    <name evidence="15" type="ORF">SmJEL517_g04864</name>
</gene>
<dbReference type="Pfam" id="PF02463">
    <property type="entry name" value="SMC_N"/>
    <property type="match status" value="1"/>
</dbReference>
<dbReference type="FunFam" id="3.40.50.300:FF:000278">
    <property type="entry name" value="Structural maintenance of chromosomes 2"/>
    <property type="match status" value="1"/>
</dbReference>
<evidence type="ECO:0000256" key="4">
    <source>
        <dbReference type="ARBA" id="ARBA00022741"/>
    </source>
</evidence>
<keyword evidence="5" id="KW-0498">Mitosis</keyword>
<dbReference type="GeneID" id="42006089"/>
<dbReference type="InterPro" id="IPR027417">
    <property type="entry name" value="P-loop_NTPase"/>
</dbReference>
<dbReference type="SUPFAM" id="SSF52540">
    <property type="entry name" value="P-loop containing nucleoside triphosphate hydrolases"/>
    <property type="match status" value="1"/>
</dbReference>
<evidence type="ECO:0000256" key="7">
    <source>
        <dbReference type="ARBA" id="ARBA00023054"/>
    </source>
</evidence>
<comment type="subcellular location">
    <subcellularLocation>
        <location evidence="1 11">Nucleus</location>
    </subcellularLocation>
</comment>
<evidence type="ECO:0000256" key="11">
    <source>
        <dbReference type="PIRNR" id="PIRNR005719"/>
    </source>
</evidence>
<evidence type="ECO:0000256" key="12">
    <source>
        <dbReference type="SAM" id="Coils"/>
    </source>
</evidence>
<evidence type="ECO:0000256" key="10">
    <source>
        <dbReference type="ARBA" id="ARBA00023306"/>
    </source>
</evidence>
<comment type="similarity">
    <text evidence="2">Belongs to the SMC family. SMC2 subfamily.</text>
</comment>
<dbReference type="PIRSF" id="PIRSF005719">
    <property type="entry name" value="SMC"/>
    <property type="match status" value="1"/>
</dbReference>
<dbReference type="GO" id="GO:0005634">
    <property type="term" value="C:nucleus"/>
    <property type="evidence" value="ECO:0007669"/>
    <property type="project" value="UniProtKB-SubCell"/>
</dbReference>
<keyword evidence="7 12" id="KW-0175">Coiled coil</keyword>
<dbReference type="GO" id="GO:0007076">
    <property type="term" value="P:mitotic chromosome condensation"/>
    <property type="evidence" value="ECO:0007669"/>
    <property type="project" value="UniProtKB-ARBA"/>
</dbReference>
<feature type="coiled-coil region" evidence="12">
    <location>
        <begin position="253"/>
        <end position="287"/>
    </location>
</feature>
<evidence type="ECO:0000256" key="5">
    <source>
        <dbReference type="ARBA" id="ARBA00022776"/>
    </source>
</evidence>
<feature type="coiled-coil region" evidence="12">
    <location>
        <begin position="400"/>
        <end position="500"/>
    </location>
</feature>
<evidence type="ECO:0000256" key="1">
    <source>
        <dbReference type="ARBA" id="ARBA00004123"/>
    </source>
</evidence>
<dbReference type="Pfam" id="PF06470">
    <property type="entry name" value="SMC_hinge"/>
    <property type="match status" value="1"/>
</dbReference>
<dbReference type="InterPro" id="IPR003395">
    <property type="entry name" value="RecF/RecN/SMC_N"/>
</dbReference>
<keyword evidence="16" id="KW-1185">Reference proteome</keyword>
<accession>A0A507C327</accession>
<dbReference type="PANTHER" id="PTHR43977">
    <property type="entry name" value="STRUCTURAL MAINTENANCE OF CHROMOSOMES PROTEIN 3"/>
    <property type="match status" value="1"/>
</dbReference>
<feature type="region of interest" description="Disordered" evidence="13">
    <location>
        <begin position="867"/>
        <end position="897"/>
    </location>
</feature>
<evidence type="ECO:0000256" key="13">
    <source>
        <dbReference type="SAM" id="MobiDB-lite"/>
    </source>
</evidence>
<dbReference type="RefSeq" id="XP_031023256.1">
    <property type="nucleotide sequence ID" value="XM_031170792.1"/>
</dbReference>
<evidence type="ECO:0000256" key="8">
    <source>
        <dbReference type="ARBA" id="ARBA00023067"/>
    </source>
</evidence>
<protein>
    <recommendedName>
        <fullName evidence="11">Structural maintenance of chromosomes protein</fullName>
    </recommendedName>
</protein>
<keyword evidence="8" id="KW-0226">DNA condensation</keyword>
<feature type="coiled-coil region" evidence="12">
    <location>
        <begin position="756"/>
        <end position="783"/>
    </location>
</feature>
<proteinExistence type="inferred from homology"/>
<feature type="domain" description="SMC hinge" evidence="14">
    <location>
        <begin position="518"/>
        <end position="637"/>
    </location>
</feature>
<evidence type="ECO:0000313" key="15">
    <source>
        <dbReference type="EMBL" id="TPX31945.1"/>
    </source>
</evidence>